<dbReference type="Proteomes" id="UP000005512">
    <property type="component" value="Unassembled WGS sequence"/>
</dbReference>
<protein>
    <submittedName>
        <fullName evidence="1">Uncharacterized protein</fullName>
    </submittedName>
</protein>
<accession>D1P5Y3</accession>
<dbReference type="AlphaFoldDB" id="D1P5Y3"/>
<evidence type="ECO:0000313" key="1">
    <source>
        <dbReference type="EMBL" id="EFB71106.1"/>
    </source>
</evidence>
<gene>
    <name evidence="1" type="ORF">PROVRUST_07646</name>
</gene>
<dbReference type="EMBL" id="ABXV02000042">
    <property type="protein sequence ID" value="EFB71106.1"/>
    <property type="molecule type" value="Genomic_DNA"/>
</dbReference>
<name>D1P5Y3_9GAMM</name>
<reference evidence="1" key="1">
    <citation type="submission" date="2009-12" db="EMBL/GenBank/DDBJ databases">
        <authorList>
            <person name="Weinstock G."/>
            <person name="Sodergren E."/>
            <person name="Clifton S."/>
            <person name="Fulton L."/>
            <person name="Fulton B."/>
            <person name="Courtney L."/>
            <person name="Fronick C."/>
            <person name="Harrison M."/>
            <person name="Strong C."/>
            <person name="Farmer C."/>
            <person name="Delahaunty K."/>
            <person name="Markovic C."/>
            <person name="Hall O."/>
            <person name="Minx P."/>
            <person name="Tomlinson C."/>
            <person name="Mitreva M."/>
            <person name="Nelson J."/>
            <person name="Hou S."/>
            <person name="Wollam A."/>
            <person name="Pepin K.H."/>
            <person name="Johnson M."/>
            <person name="Bhonagiri V."/>
            <person name="Nash W.E."/>
            <person name="Warren W."/>
            <person name="Chinwalla A."/>
            <person name="Mardis E.R."/>
            <person name="Wilson R.K."/>
        </authorList>
    </citation>
    <scope>NUCLEOTIDE SEQUENCE [LARGE SCALE GENOMIC DNA]</scope>
    <source>
        <strain evidence="1">DSM 4541</strain>
    </source>
</reference>
<organism evidence="1 2">
    <name type="scientific">Providencia rustigianii DSM 4541</name>
    <dbReference type="NCBI Taxonomy" id="500637"/>
    <lineage>
        <taxon>Bacteria</taxon>
        <taxon>Pseudomonadati</taxon>
        <taxon>Pseudomonadota</taxon>
        <taxon>Gammaproteobacteria</taxon>
        <taxon>Enterobacterales</taxon>
        <taxon>Morganellaceae</taxon>
        <taxon>Providencia</taxon>
    </lineage>
</organism>
<sequence>MSRITRKHIFTFILPFQLLQRCRSPANCFTLGLILNIHRKQLKNGIE</sequence>
<dbReference type="HOGENOM" id="CLU_3172059_0_0_6"/>
<evidence type="ECO:0000313" key="2">
    <source>
        <dbReference type="Proteomes" id="UP000005512"/>
    </source>
</evidence>
<proteinExistence type="predicted"/>
<keyword evidence="2" id="KW-1185">Reference proteome</keyword>
<comment type="caution">
    <text evidence="1">The sequence shown here is derived from an EMBL/GenBank/DDBJ whole genome shotgun (WGS) entry which is preliminary data.</text>
</comment>